<dbReference type="EMBL" id="LDOT01000002">
    <property type="protein sequence ID" value="KLV08812.1"/>
    <property type="molecule type" value="Genomic_DNA"/>
</dbReference>
<proteinExistence type="predicted"/>
<evidence type="ECO:0000259" key="1">
    <source>
        <dbReference type="Pfam" id="PF00583"/>
    </source>
</evidence>
<reference evidence="2 3" key="1">
    <citation type="submission" date="2015-05" db="EMBL/GenBank/DDBJ databases">
        <title>Photobacterium galathea sp. nov.</title>
        <authorList>
            <person name="Machado H."/>
            <person name="Gram L."/>
        </authorList>
    </citation>
    <scope>NUCLEOTIDE SEQUENCE [LARGE SCALE GENOMIC DNA]</scope>
    <source>
        <strain evidence="2 3">CGMCC 1.12159</strain>
    </source>
</reference>
<dbReference type="InterPro" id="IPR000182">
    <property type="entry name" value="GNAT_dom"/>
</dbReference>
<comment type="caution">
    <text evidence="2">The sequence shown here is derived from an EMBL/GenBank/DDBJ whole genome shotgun (WGS) entry which is preliminary data.</text>
</comment>
<dbReference type="InterPro" id="IPR016181">
    <property type="entry name" value="Acyl_CoA_acyltransferase"/>
</dbReference>
<dbReference type="GO" id="GO:0016747">
    <property type="term" value="F:acyltransferase activity, transferring groups other than amino-acyl groups"/>
    <property type="evidence" value="ECO:0007669"/>
    <property type="project" value="InterPro"/>
</dbReference>
<dbReference type="Proteomes" id="UP000036097">
    <property type="component" value="Unassembled WGS sequence"/>
</dbReference>
<sequence>MRFQVFVKKDDGIFQQECYSSWVEVRQQLECGRFIGTRSYKEKLWIYDQQASEGEPDVYKIDTMGQWVATSHRACKQLDSLRLISASQLAFDPLLVDFQSQLAETLALGCVNLIAKPLADYSHCDFGERKDLQVIEKQVLPAFLGGKRSHDGEYDLALQLYSEGEAIAVATFSRHLEDHRFPLKQGDLYYELSLHTVYVIPEYRGLGIATLLTQVIVEIVQRDCESLYRSLSEYGINLKIWFSALAISLGGEALCDAMSEAIVDMNDDLVDILIDDGVAVSYNEPMIAVDTAY</sequence>
<feature type="domain" description="N-acetyltransferase" evidence="1">
    <location>
        <begin position="157"/>
        <end position="224"/>
    </location>
</feature>
<dbReference type="CDD" id="cd04301">
    <property type="entry name" value="NAT_SF"/>
    <property type="match status" value="1"/>
</dbReference>
<evidence type="ECO:0000313" key="3">
    <source>
        <dbReference type="Proteomes" id="UP000036097"/>
    </source>
</evidence>
<dbReference type="RefSeq" id="WP_047876973.1">
    <property type="nucleotide sequence ID" value="NZ_LDOT01000002.1"/>
</dbReference>
<evidence type="ECO:0000313" key="2">
    <source>
        <dbReference type="EMBL" id="KLV08812.1"/>
    </source>
</evidence>
<protein>
    <recommendedName>
        <fullName evidence="1">N-acetyltransferase domain-containing protein</fullName>
    </recommendedName>
</protein>
<name>A0A0J1K330_9GAMM</name>
<accession>A0A0J1K330</accession>
<dbReference type="AlphaFoldDB" id="A0A0J1K330"/>
<organism evidence="2 3">
    <name type="scientific">Photobacterium aquae</name>
    <dbReference type="NCBI Taxonomy" id="1195763"/>
    <lineage>
        <taxon>Bacteria</taxon>
        <taxon>Pseudomonadati</taxon>
        <taxon>Pseudomonadota</taxon>
        <taxon>Gammaproteobacteria</taxon>
        <taxon>Vibrionales</taxon>
        <taxon>Vibrionaceae</taxon>
        <taxon>Photobacterium</taxon>
    </lineage>
</organism>
<dbReference type="SUPFAM" id="SSF55729">
    <property type="entry name" value="Acyl-CoA N-acyltransferases (Nat)"/>
    <property type="match status" value="1"/>
</dbReference>
<dbReference type="PATRIC" id="fig|1195763.3.peg.195"/>
<dbReference type="Gene3D" id="3.40.630.30">
    <property type="match status" value="1"/>
</dbReference>
<keyword evidence="3" id="KW-1185">Reference proteome</keyword>
<dbReference type="Pfam" id="PF00583">
    <property type="entry name" value="Acetyltransf_1"/>
    <property type="match status" value="1"/>
</dbReference>
<gene>
    <name evidence="2" type="ORF">ABT56_00870</name>
</gene>